<evidence type="ECO:0000256" key="1">
    <source>
        <dbReference type="SAM" id="Phobius"/>
    </source>
</evidence>
<proteinExistence type="predicted"/>
<sequence length="260" mass="28163">MGKARGFLILFIFFAVVAVGVAVVGFVDVGRFWDKVQLLTNEAFPWGGEDQEETTTVSLGSSLEGAEFLTEAAMEALKEGKAKPGDILELGQMYMKASRDGQLDQQEARNMLDLADRAGIMDIVIDKALEPANDGSVASDGSVPLNRMGTGVGTELRILMAEVEMARADGNLNPGELMTLIQKARNSGLQERIQGMIPTGYDEARARTAARNFAKSMITGRANVQEVNTIVNLFVRAQADGRLDHGELDRIIDTAERLSL</sequence>
<name>A0A382MZF1_9ZZZZ</name>
<dbReference type="Gene3D" id="1.10.3680.10">
    <property type="entry name" value="TerB-like"/>
    <property type="match status" value="1"/>
</dbReference>
<gene>
    <name evidence="2" type="ORF">METZ01_LOCUS306329</name>
</gene>
<dbReference type="EMBL" id="UINC01096522">
    <property type="protein sequence ID" value="SVC53475.1"/>
    <property type="molecule type" value="Genomic_DNA"/>
</dbReference>
<dbReference type="InterPro" id="IPR029024">
    <property type="entry name" value="TerB-like"/>
</dbReference>
<keyword evidence="1" id="KW-0472">Membrane</keyword>
<feature type="transmembrane region" description="Helical" evidence="1">
    <location>
        <begin position="7"/>
        <end position="27"/>
    </location>
</feature>
<organism evidence="2">
    <name type="scientific">marine metagenome</name>
    <dbReference type="NCBI Taxonomy" id="408172"/>
    <lineage>
        <taxon>unclassified sequences</taxon>
        <taxon>metagenomes</taxon>
        <taxon>ecological metagenomes</taxon>
    </lineage>
</organism>
<accession>A0A382MZF1</accession>
<evidence type="ECO:0000313" key="2">
    <source>
        <dbReference type="EMBL" id="SVC53475.1"/>
    </source>
</evidence>
<dbReference type="SUPFAM" id="SSF158682">
    <property type="entry name" value="TerB-like"/>
    <property type="match status" value="1"/>
</dbReference>
<keyword evidence="1" id="KW-1133">Transmembrane helix</keyword>
<dbReference type="AlphaFoldDB" id="A0A382MZF1"/>
<keyword evidence="1" id="KW-0812">Transmembrane</keyword>
<reference evidence="2" key="1">
    <citation type="submission" date="2018-05" db="EMBL/GenBank/DDBJ databases">
        <authorList>
            <person name="Lanie J.A."/>
            <person name="Ng W.-L."/>
            <person name="Kazmierczak K.M."/>
            <person name="Andrzejewski T.M."/>
            <person name="Davidsen T.M."/>
            <person name="Wayne K.J."/>
            <person name="Tettelin H."/>
            <person name="Glass J.I."/>
            <person name="Rusch D."/>
            <person name="Podicherti R."/>
            <person name="Tsui H.-C.T."/>
            <person name="Winkler M.E."/>
        </authorList>
    </citation>
    <scope>NUCLEOTIDE SEQUENCE</scope>
</reference>
<protein>
    <submittedName>
        <fullName evidence="2">Uncharacterized protein</fullName>
    </submittedName>
</protein>